<evidence type="ECO:0000256" key="3">
    <source>
        <dbReference type="ARBA" id="ARBA00005077"/>
    </source>
</evidence>
<comment type="caution">
    <text evidence="22">The sequence shown here is derived from an EMBL/GenBank/DDBJ whole genome shotgun (WGS) entry which is preliminary data.</text>
</comment>
<feature type="binding site" evidence="19">
    <location>
        <position position="860"/>
    </location>
    <ligand>
        <name>ATP</name>
        <dbReference type="ChEBI" id="CHEBI:30616"/>
        <label>2</label>
    </ligand>
</feature>
<dbReference type="GO" id="GO:0004088">
    <property type="term" value="F:carbamoyl-phosphate synthase (glutamine-hydrolyzing) activity"/>
    <property type="evidence" value="ECO:0007669"/>
    <property type="project" value="UniProtKB-UniRule"/>
</dbReference>
<evidence type="ECO:0000256" key="18">
    <source>
        <dbReference type="ARBA" id="ARBA00062056"/>
    </source>
</evidence>
<dbReference type="GO" id="GO:0004087">
    <property type="term" value="F:carbamoyl-phosphate synthase (ammonia) activity"/>
    <property type="evidence" value="ECO:0007669"/>
    <property type="project" value="UniProtKB-EC"/>
</dbReference>
<dbReference type="EMBL" id="VYQE01000003">
    <property type="protein sequence ID" value="KAA9008215.1"/>
    <property type="molecule type" value="Genomic_DNA"/>
</dbReference>
<dbReference type="FunFam" id="3.40.50.20:FF:000001">
    <property type="entry name" value="Carbamoyl-phosphate synthase large chain"/>
    <property type="match status" value="1"/>
</dbReference>
<feature type="domain" description="ATP-grasp" evidence="20">
    <location>
        <begin position="710"/>
        <end position="901"/>
    </location>
</feature>
<dbReference type="AlphaFoldDB" id="A0A5J5GJ89"/>
<feature type="binding site" evidence="19">
    <location>
        <position position="189"/>
    </location>
    <ligand>
        <name>ATP</name>
        <dbReference type="ChEBI" id="CHEBI:30616"/>
        <label>1</label>
    </ligand>
</feature>
<dbReference type="GO" id="GO:0005737">
    <property type="term" value="C:cytoplasm"/>
    <property type="evidence" value="ECO:0007669"/>
    <property type="project" value="TreeGrafter"/>
</dbReference>
<feature type="binding site" evidence="19">
    <location>
        <position position="312"/>
    </location>
    <ligand>
        <name>Mg(2+)</name>
        <dbReference type="ChEBI" id="CHEBI:18420"/>
        <label>2</label>
    </ligand>
</feature>
<evidence type="ECO:0000256" key="10">
    <source>
        <dbReference type="ARBA" id="ARBA00022741"/>
    </source>
</evidence>
<comment type="pathway">
    <text evidence="3 19">Amino-acid biosynthesis; L-arginine biosynthesis; carbamoyl phosphate from bicarbonate: step 1/1.</text>
</comment>
<feature type="binding site" evidence="19">
    <location>
        <position position="860"/>
    </location>
    <ligand>
        <name>Mn(2+)</name>
        <dbReference type="ChEBI" id="CHEBI:29035"/>
        <label>3</label>
    </ligand>
</feature>
<dbReference type="GO" id="GO:0006541">
    <property type="term" value="P:glutamine metabolic process"/>
    <property type="evidence" value="ECO:0007669"/>
    <property type="project" value="TreeGrafter"/>
</dbReference>
<evidence type="ECO:0000256" key="15">
    <source>
        <dbReference type="ARBA" id="ARBA00047359"/>
    </source>
</evidence>
<dbReference type="Proteomes" id="UP000326554">
    <property type="component" value="Unassembled WGS sequence"/>
</dbReference>
<evidence type="ECO:0000256" key="14">
    <source>
        <dbReference type="ARBA" id="ARBA00023211"/>
    </source>
</evidence>
<keyword evidence="12" id="KW-0460">Magnesium</keyword>
<dbReference type="SUPFAM" id="SSF52440">
    <property type="entry name" value="PreATP-grasp domain"/>
    <property type="match status" value="2"/>
</dbReference>
<feature type="binding site" evidence="19">
    <location>
        <position position="228"/>
    </location>
    <ligand>
        <name>ATP</name>
        <dbReference type="ChEBI" id="CHEBI:30616"/>
        <label>1</label>
    </ligand>
</feature>
<evidence type="ECO:0000259" key="21">
    <source>
        <dbReference type="PROSITE" id="PS51855"/>
    </source>
</evidence>
<evidence type="ECO:0000313" key="23">
    <source>
        <dbReference type="Proteomes" id="UP000326554"/>
    </source>
</evidence>
<dbReference type="EC" id="6.3.4.16" evidence="19"/>
<comment type="similarity">
    <text evidence="4 19">Belongs to the CarB family.</text>
</comment>
<evidence type="ECO:0000256" key="9">
    <source>
        <dbReference type="ARBA" id="ARBA00022737"/>
    </source>
</evidence>
<feature type="binding site" evidence="19">
    <location>
        <position position="820"/>
    </location>
    <ligand>
        <name>ATP</name>
        <dbReference type="ChEBI" id="CHEBI:30616"/>
        <label>2</label>
    </ligand>
</feature>
<dbReference type="Gene3D" id="1.10.1030.10">
    <property type="entry name" value="Carbamoyl-phosphate synthetase, large subunit oligomerisation domain"/>
    <property type="match status" value="1"/>
</dbReference>
<keyword evidence="8" id="KW-0479">Metal-binding</keyword>
<evidence type="ECO:0000256" key="5">
    <source>
        <dbReference type="ARBA" id="ARBA00022571"/>
    </source>
</evidence>
<dbReference type="InterPro" id="IPR011761">
    <property type="entry name" value="ATP-grasp"/>
</dbReference>
<feature type="binding site" evidence="19">
    <location>
        <position position="818"/>
    </location>
    <ligand>
        <name>ATP</name>
        <dbReference type="ChEBI" id="CHEBI:30616"/>
        <label>2</label>
    </ligand>
</feature>
<dbReference type="Pfam" id="PF02787">
    <property type="entry name" value="CPSase_L_D3"/>
    <property type="match status" value="1"/>
</dbReference>
<feature type="domain" description="MGS-like" evidence="21">
    <location>
        <begin position="989"/>
        <end position="1122"/>
    </location>
</feature>
<dbReference type="InterPro" id="IPR005483">
    <property type="entry name" value="CPSase_dom"/>
</dbReference>
<dbReference type="Gene3D" id="3.40.50.20">
    <property type="match status" value="2"/>
</dbReference>
<feature type="domain" description="ATP-grasp" evidence="20">
    <location>
        <begin position="133"/>
        <end position="341"/>
    </location>
</feature>
<dbReference type="SUPFAM" id="SSF56059">
    <property type="entry name" value="Glutathione synthetase ATP-binding domain-like"/>
    <property type="match status" value="2"/>
</dbReference>
<feature type="binding site" evidence="19">
    <location>
        <position position="256"/>
    </location>
    <ligand>
        <name>ATP</name>
        <dbReference type="ChEBI" id="CHEBI:30616"/>
        <label>1</label>
    </ligand>
</feature>
<evidence type="ECO:0000313" key="22">
    <source>
        <dbReference type="EMBL" id="KAA9008215.1"/>
    </source>
</evidence>
<comment type="subunit">
    <text evidence="18 19">Composed of two chains; the small (or glutamine) chain promotes the hydrolysis of glutamine to ammonia, which is used by the large (or ammonia) chain to synthesize carbamoyl phosphate. Tetramer of heterodimers (alpha,beta)4.</text>
</comment>
<dbReference type="Gene3D" id="3.30.1490.20">
    <property type="entry name" value="ATP-grasp fold, A domain"/>
    <property type="match status" value="1"/>
</dbReference>
<evidence type="ECO:0000256" key="2">
    <source>
        <dbReference type="ARBA" id="ARBA00004812"/>
    </source>
</evidence>
<dbReference type="PANTHER" id="PTHR11405:SF53">
    <property type="entry name" value="CARBAMOYL-PHOSPHATE SYNTHASE [AMMONIA], MITOCHONDRIAL"/>
    <property type="match status" value="1"/>
</dbReference>
<comment type="catalytic activity">
    <reaction evidence="15 19">
        <text>hydrogencarbonate + NH4(+) + 2 ATP = carbamoyl phosphate + 2 ADP + phosphate + 2 H(+)</text>
        <dbReference type="Rhea" id="RHEA:18029"/>
        <dbReference type="ChEBI" id="CHEBI:15378"/>
        <dbReference type="ChEBI" id="CHEBI:17544"/>
        <dbReference type="ChEBI" id="CHEBI:28938"/>
        <dbReference type="ChEBI" id="CHEBI:30616"/>
        <dbReference type="ChEBI" id="CHEBI:43474"/>
        <dbReference type="ChEBI" id="CHEBI:58228"/>
        <dbReference type="ChEBI" id="CHEBI:456216"/>
        <dbReference type="EC" id="6.3.4.16"/>
    </reaction>
</comment>
<feature type="binding site" evidence="19">
    <location>
        <position position="223"/>
    </location>
    <ligand>
        <name>ATP</name>
        <dbReference type="ChEBI" id="CHEBI:30616"/>
        <label>1</label>
    </ligand>
</feature>
<dbReference type="Pfam" id="PF02786">
    <property type="entry name" value="CPSase_L_D2"/>
    <property type="match status" value="2"/>
</dbReference>
<feature type="binding site" evidence="19">
    <location>
        <position position="312"/>
    </location>
    <ligand>
        <name>ATP</name>
        <dbReference type="ChEBI" id="CHEBI:30616"/>
        <label>1</label>
    </ligand>
</feature>
<dbReference type="GO" id="GO:0044205">
    <property type="term" value="P:'de novo' UMP biosynthetic process"/>
    <property type="evidence" value="ECO:0007669"/>
    <property type="project" value="UniProtKB-UniRule"/>
</dbReference>
<keyword evidence="13 19" id="KW-0665">Pyrimidine biosynthesis</keyword>
<protein>
    <recommendedName>
        <fullName evidence="19">Carbamoyl phosphate synthase large chain</fullName>
        <ecNumber evidence="19">6.3.4.16</ecNumber>
        <ecNumber evidence="19">6.3.5.5</ecNumber>
    </recommendedName>
    <alternativeName>
        <fullName evidence="19">Carbamoyl phosphate synthetase ammonia chain</fullName>
    </alternativeName>
</protein>
<feature type="binding site" evidence="19">
    <location>
        <position position="254"/>
    </location>
    <ligand>
        <name>ATP</name>
        <dbReference type="ChEBI" id="CHEBI:30616"/>
        <label>1</label>
    </ligand>
</feature>
<comment type="cofactor">
    <cofactor evidence="1">
        <name>Mn(2+)</name>
        <dbReference type="ChEBI" id="CHEBI:29035"/>
    </cofactor>
</comment>
<feature type="binding site" evidence="19">
    <location>
        <position position="787"/>
    </location>
    <ligand>
        <name>ATP</name>
        <dbReference type="ChEBI" id="CHEBI:30616"/>
        <label>2</label>
    </ligand>
</feature>
<evidence type="ECO:0000256" key="1">
    <source>
        <dbReference type="ARBA" id="ARBA00001936"/>
    </source>
</evidence>
<dbReference type="InterPro" id="IPR036897">
    <property type="entry name" value="CarbamoylP_synth_lsu_oligo_sf"/>
</dbReference>
<evidence type="ECO:0000256" key="13">
    <source>
        <dbReference type="ARBA" id="ARBA00022975"/>
    </source>
</evidence>
<dbReference type="Pfam" id="PF25596">
    <property type="entry name" value="CPSase_L_D1"/>
    <property type="match status" value="2"/>
</dbReference>
<feature type="binding site" evidence="19">
    <location>
        <position position="819"/>
    </location>
    <ligand>
        <name>ATP</name>
        <dbReference type="ChEBI" id="CHEBI:30616"/>
        <label>2</label>
    </ligand>
</feature>
<feature type="binding site" evidence="19">
    <location>
        <position position="312"/>
    </location>
    <ligand>
        <name>Mn(2+)</name>
        <dbReference type="ChEBI" id="CHEBI:29035"/>
        <label>1</label>
    </ligand>
</feature>
<dbReference type="NCBIfam" id="NF009455">
    <property type="entry name" value="PRK12815.1"/>
    <property type="match status" value="1"/>
</dbReference>
<keyword evidence="9 19" id="KW-0677">Repeat</keyword>
<feature type="binding site" evidence="19">
    <location>
        <position position="298"/>
    </location>
    <ligand>
        <name>Mg(2+)</name>
        <dbReference type="ChEBI" id="CHEBI:18420"/>
        <label>1</label>
    </ligand>
</feature>
<evidence type="ECO:0000256" key="6">
    <source>
        <dbReference type="ARBA" id="ARBA00022598"/>
    </source>
</evidence>
<dbReference type="PRINTS" id="PR00098">
    <property type="entry name" value="CPSASE"/>
</dbReference>
<dbReference type="InterPro" id="IPR033937">
    <property type="entry name" value="MGS_CPS_CarB"/>
</dbReference>
<evidence type="ECO:0000256" key="19">
    <source>
        <dbReference type="HAMAP-Rule" id="MF_01210"/>
    </source>
</evidence>
<dbReference type="FunFam" id="3.30.470.20:FF:000013">
    <property type="entry name" value="Carbamoyl-phosphate synthase large chain"/>
    <property type="match status" value="1"/>
</dbReference>
<keyword evidence="5 19" id="KW-0055">Arginine biosynthesis</keyword>
<dbReference type="HAMAP" id="MF_01210_A">
    <property type="entry name" value="CPSase_L_chain_A"/>
    <property type="match status" value="1"/>
</dbReference>
<comment type="cofactor">
    <cofactor evidence="19">
        <name>Mg(2+)</name>
        <dbReference type="ChEBI" id="CHEBI:18420"/>
    </cofactor>
    <cofactor evidence="19">
        <name>Mn(2+)</name>
        <dbReference type="ChEBI" id="CHEBI:29035"/>
    </cofactor>
    <text evidence="19">Binds 4 Mg(2+) or Mn(2+) ions per subunit.</text>
</comment>
<dbReference type="PROSITE" id="PS00866">
    <property type="entry name" value="CPSASE_1"/>
    <property type="match status" value="1"/>
</dbReference>
<dbReference type="InterPro" id="IPR005479">
    <property type="entry name" value="CPAse_ATP-bd"/>
</dbReference>
<evidence type="ECO:0000259" key="20">
    <source>
        <dbReference type="PROSITE" id="PS50975"/>
    </source>
</evidence>
<dbReference type="GO" id="GO:0006526">
    <property type="term" value="P:L-arginine biosynthetic process"/>
    <property type="evidence" value="ECO:0007669"/>
    <property type="project" value="UniProtKB-UniRule"/>
</dbReference>
<dbReference type="PROSITE" id="PS51855">
    <property type="entry name" value="MGS"/>
    <property type="match status" value="1"/>
</dbReference>
<feature type="binding site" evidence="19">
    <location>
        <position position="312"/>
    </location>
    <ligand>
        <name>Mg(2+)</name>
        <dbReference type="ChEBI" id="CHEBI:18420"/>
        <label>1</label>
    </ligand>
</feature>
<dbReference type="UniPathway" id="UPA00070">
    <property type="reaction ID" value="UER00115"/>
</dbReference>
<dbReference type="NCBIfam" id="NF003671">
    <property type="entry name" value="PRK05294.1"/>
    <property type="match status" value="1"/>
</dbReference>
<dbReference type="InterPro" id="IPR058047">
    <property type="entry name" value="CPSase_preATP-grasp"/>
</dbReference>
<comment type="caution">
    <text evidence="19">Lacks conserved residue(s) required for the propagation of feature annotation.</text>
</comment>
<dbReference type="SMART" id="SM01096">
    <property type="entry name" value="CPSase_L_D3"/>
    <property type="match status" value="1"/>
</dbReference>
<keyword evidence="23" id="KW-1185">Reference proteome</keyword>
<evidence type="ECO:0000256" key="8">
    <source>
        <dbReference type="ARBA" id="ARBA00022723"/>
    </source>
</evidence>
<keyword evidence="11 19" id="KW-0067">ATP-binding</keyword>
<reference evidence="22 23" key="1">
    <citation type="submission" date="2019-09" db="EMBL/GenBank/DDBJ databases">
        <authorList>
            <person name="Park J.-S."/>
            <person name="Choi H.-J."/>
        </authorList>
    </citation>
    <scope>NUCLEOTIDE SEQUENCE [LARGE SCALE GENOMIC DNA]</scope>
    <source>
        <strain evidence="22 23">176SS1-4</strain>
    </source>
</reference>
<dbReference type="SUPFAM" id="SSF52335">
    <property type="entry name" value="Methylglyoxal synthase-like"/>
    <property type="match status" value="1"/>
</dbReference>
<feature type="binding site" evidence="19">
    <location>
        <position position="255"/>
    </location>
    <ligand>
        <name>ATP</name>
        <dbReference type="ChEBI" id="CHEBI:30616"/>
        <label>1</label>
    </ligand>
</feature>
<feature type="binding site" evidence="19">
    <location>
        <position position="872"/>
    </location>
    <ligand>
        <name>Mg(2+)</name>
        <dbReference type="ChEBI" id="CHEBI:18420"/>
        <label>4</label>
    </ligand>
</feature>
<feature type="binding site" evidence="19">
    <location>
        <position position="785"/>
    </location>
    <ligand>
        <name>ATP</name>
        <dbReference type="ChEBI" id="CHEBI:30616"/>
        <label>2</label>
    </ligand>
</feature>
<dbReference type="NCBIfam" id="TIGR01369">
    <property type="entry name" value="CPSaseII_lrg"/>
    <property type="match status" value="1"/>
</dbReference>
<dbReference type="Gene3D" id="3.40.50.1380">
    <property type="entry name" value="Methylglyoxal synthase-like domain"/>
    <property type="match status" value="1"/>
</dbReference>
<dbReference type="InterPro" id="IPR006275">
    <property type="entry name" value="CPSase_lsu"/>
</dbReference>
<feature type="binding site" evidence="19">
    <location>
        <position position="129"/>
    </location>
    <ligand>
        <name>ATP</name>
        <dbReference type="ChEBI" id="CHEBI:30616"/>
        <label>1</label>
    </ligand>
</feature>
<feature type="binding site" evidence="19">
    <location>
        <position position="874"/>
    </location>
    <ligand>
        <name>Mg(2+)</name>
        <dbReference type="ChEBI" id="CHEBI:18420"/>
        <label>4</label>
    </ligand>
</feature>
<evidence type="ECO:0000256" key="4">
    <source>
        <dbReference type="ARBA" id="ARBA00009799"/>
    </source>
</evidence>
<dbReference type="GO" id="GO:0046872">
    <property type="term" value="F:metal ion binding"/>
    <property type="evidence" value="ECO:0007669"/>
    <property type="project" value="UniProtKB-KW"/>
</dbReference>
<dbReference type="SUPFAM" id="SSF48108">
    <property type="entry name" value="Carbamoyl phosphate synthetase, large subunit connection domain"/>
    <property type="match status" value="1"/>
</dbReference>
<feature type="region of interest" description="Carboxyphosphate synthetic domain" evidence="19">
    <location>
        <begin position="1"/>
        <end position="415"/>
    </location>
</feature>
<keyword evidence="14" id="KW-0464">Manganese</keyword>
<dbReference type="Gene3D" id="3.30.470.20">
    <property type="entry name" value="ATP-grasp fold, B domain"/>
    <property type="match status" value="2"/>
</dbReference>
<feature type="binding site" evidence="19">
    <location>
        <position position="817"/>
    </location>
    <ligand>
        <name>ATP</name>
        <dbReference type="ChEBI" id="CHEBI:30616"/>
        <label>2</label>
    </ligand>
</feature>
<evidence type="ECO:0000256" key="7">
    <source>
        <dbReference type="ARBA" id="ARBA00022605"/>
    </source>
</evidence>
<dbReference type="RefSeq" id="WP_150445499.1">
    <property type="nucleotide sequence ID" value="NZ_VYQE01000003.1"/>
</dbReference>
<dbReference type="InterPro" id="IPR013815">
    <property type="entry name" value="ATP_grasp_subdomain_1"/>
</dbReference>
<feature type="binding site" evidence="19">
    <location>
        <position position="874"/>
    </location>
    <ligand>
        <name>Mn(2+)</name>
        <dbReference type="ChEBI" id="CHEBI:29035"/>
        <label>4</label>
    </ligand>
</feature>
<feature type="binding site" evidence="19">
    <location>
        <position position="314"/>
    </location>
    <ligand>
        <name>Mg(2+)</name>
        <dbReference type="ChEBI" id="CHEBI:18420"/>
        <label>2</label>
    </ligand>
</feature>
<dbReference type="InterPro" id="IPR036914">
    <property type="entry name" value="MGS-like_dom_sf"/>
</dbReference>
<dbReference type="EC" id="6.3.5.5" evidence="19"/>
<evidence type="ECO:0000256" key="16">
    <source>
        <dbReference type="ARBA" id="ARBA00048816"/>
    </source>
</evidence>
<comment type="pathway">
    <text evidence="2 19">Pyrimidine metabolism; UMP biosynthesis via de novo pathway; (S)-dihydroorotate from bicarbonate: step 1/3.</text>
</comment>
<feature type="binding site" evidence="19">
    <location>
        <position position="860"/>
    </location>
    <ligand>
        <name>Mg(2+)</name>
        <dbReference type="ChEBI" id="CHEBI:18420"/>
        <label>3</label>
    </ligand>
</feature>
<dbReference type="Pfam" id="PF02142">
    <property type="entry name" value="MGS"/>
    <property type="match status" value="1"/>
</dbReference>
<evidence type="ECO:0000256" key="17">
    <source>
        <dbReference type="ARBA" id="ARBA00057223"/>
    </source>
</evidence>
<keyword evidence="6 19" id="KW-0436">Ligase</keyword>
<feature type="binding site" evidence="19">
    <location>
        <position position="872"/>
    </location>
    <ligand>
        <name>Mn(2+)</name>
        <dbReference type="ChEBI" id="CHEBI:29035"/>
        <label>4</label>
    </ligand>
</feature>
<feature type="binding site" evidence="19">
    <location>
        <position position="312"/>
    </location>
    <ligand>
        <name>Mn(2+)</name>
        <dbReference type="ChEBI" id="CHEBI:29035"/>
        <label>2</label>
    </ligand>
</feature>
<keyword evidence="10 19" id="KW-0547">Nucleotide-binding</keyword>
<feature type="binding site" evidence="19">
    <location>
        <position position="872"/>
    </location>
    <ligand>
        <name>Mn(2+)</name>
        <dbReference type="ChEBI" id="CHEBI:29035"/>
        <label>3</label>
    </ligand>
</feature>
<gene>
    <name evidence="19 22" type="primary">carB</name>
    <name evidence="22" type="ORF">F3S47_12040</name>
</gene>
<feature type="binding site" evidence="19">
    <location>
        <position position="314"/>
    </location>
    <ligand>
        <name>Mn(2+)</name>
        <dbReference type="ChEBI" id="CHEBI:29035"/>
        <label>2</label>
    </ligand>
</feature>
<feature type="region of interest" description="Allosteric domain" evidence="19">
    <location>
        <begin position="989"/>
        <end position="1122"/>
    </location>
</feature>
<feature type="binding site" evidence="19">
    <location>
        <position position="872"/>
    </location>
    <ligand>
        <name>ATP</name>
        <dbReference type="ChEBI" id="CHEBI:30616"/>
        <label>2</label>
    </ligand>
</feature>
<dbReference type="CDD" id="cd01424">
    <property type="entry name" value="MGS_CPS_II"/>
    <property type="match status" value="1"/>
</dbReference>
<feature type="binding site" evidence="19">
    <location>
        <position position="792"/>
    </location>
    <ligand>
        <name>ATP</name>
        <dbReference type="ChEBI" id="CHEBI:30616"/>
        <label>2</label>
    </ligand>
</feature>
<sequence length="1122" mass="121845">MPKRTDIHSIMIIGAGPIIIGQACEFDYSGAQACKALREEGYRVILVNSNPATIMTDPGLADATYIEPITPEVVAKIIEKERPDALLPTMGGQTGLNTSLKLADMGVLEKFGVQLIGANREAIEMAEDRKLFREAMDRIGLENPRATIVSAPKKDDGKYDLNAGVAKAMEALEDIGLPAIIRPAYTLGGTGGGVAYNRDEYAHYCRTGMDASPVGQILVDESLLGWKEFEMEVVRDKADNCIIVCSIENVDPMGVHTGDSITVAPALTLTDKEYQAMRNGSIAVLREIGVETGGSNVQWAVDPDTGRMVVIEMNPRVSRSSALASKATGFPIAKIAAKLAVGYTLDELDNDITKVTPASFEPTIDYVVTKIPRFAFEKFPGAEPKLTTAMKSVGEAMAIGRTFHESFQKALASMETGLSGFDEIEIPGVSAKAKPGGDWNEGEEAAILRALAQQTPDRVRIIAQAMRLGLDDETIHGVTSFDPWFLSRIREIVDTEARIRKDGLPVTEEGLRRLKMMGFSDMRLAKLTGRDEDQVRRARERLGVVAQFKRIDTCAAEFEAQTPYMYSTYEAPAMGEAECEARPTDRKKVVILGGGPNRIGQGIEFDYCCCHACFALSDQGYETIMVNCNPETVSTDYDTSDRLYFEPLTFEHVMEILRVEQEKGTLHGVIVQFGGQTPLKLANDLEAAGIPILGTSPDAIDLAEDRERFQALVNALDLKQPKNGIASSEEQALAIAEEIGFPLVIRPSYVLGGRAMEIVRDMDHLKRYIRDAVVVSGKNPVLLDGYLAGAVEVDVDCLCDGQSVHVAGIMQHIEEAGVHSGDSACCLPPHSLPPSIIEELNRQTEALALRLGVVGLMNVQFAVKDGTVYLIEVNPRASRTVPFVAKATDSAIASIAARLMAGEPLSNFPLREPYPPAEDPMTVLPLGNPFTLADPKTPWFSVKEAVLPFNRFPGVDTILGPEMRSTGEVMGWARNFARAFLKAQMGAGTHLPTEGTVFISIRDADKTEEMRETAQALVDMGFDLLATRGTADWLKAHGIAAELVNKAYEGGRTIIDRLKDGQVDLVFNTTEGAAAVEDSRSMRAVTLADKIPYFTTAAGCQAATQAMQSRDEEGLRVRALQG</sequence>
<dbReference type="PANTHER" id="PTHR11405">
    <property type="entry name" value="CARBAMOYLTRANSFERASE FAMILY MEMBER"/>
    <property type="match status" value="1"/>
</dbReference>
<dbReference type="SMART" id="SM00851">
    <property type="entry name" value="MGS"/>
    <property type="match status" value="1"/>
</dbReference>
<feature type="binding site" evidence="19">
    <location>
        <position position="298"/>
    </location>
    <ligand>
        <name>ATP</name>
        <dbReference type="ChEBI" id="CHEBI:30616"/>
        <label>1</label>
    </ligand>
</feature>
<dbReference type="GO" id="GO:0005524">
    <property type="term" value="F:ATP binding"/>
    <property type="evidence" value="ECO:0007669"/>
    <property type="project" value="UniProtKB-UniRule"/>
</dbReference>
<name>A0A5J5GJ89_9RHOB</name>
<dbReference type="FunFam" id="3.30.1490.20:FF:000001">
    <property type="entry name" value="Carbamoyl-phosphate synthase large chain"/>
    <property type="match status" value="1"/>
</dbReference>
<comment type="catalytic activity">
    <reaction evidence="16 19">
        <text>hydrogencarbonate + L-glutamine + 2 ATP + H2O = carbamoyl phosphate + L-glutamate + 2 ADP + phosphate + 2 H(+)</text>
        <dbReference type="Rhea" id="RHEA:18633"/>
        <dbReference type="ChEBI" id="CHEBI:15377"/>
        <dbReference type="ChEBI" id="CHEBI:15378"/>
        <dbReference type="ChEBI" id="CHEBI:17544"/>
        <dbReference type="ChEBI" id="CHEBI:29985"/>
        <dbReference type="ChEBI" id="CHEBI:30616"/>
        <dbReference type="ChEBI" id="CHEBI:43474"/>
        <dbReference type="ChEBI" id="CHEBI:58228"/>
        <dbReference type="ChEBI" id="CHEBI:58359"/>
        <dbReference type="ChEBI" id="CHEBI:456216"/>
        <dbReference type="EC" id="6.3.5.5"/>
    </reaction>
</comment>
<proteinExistence type="inferred from homology"/>
<dbReference type="InterPro" id="IPR016185">
    <property type="entry name" value="PreATP-grasp_dom_sf"/>
</dbReference>
<dbReference type="HAMAP" id="MF_01210_B">
    <property type="entry name" value="CPSase_L_chain_B"/>
    <property type="match status" value="1"/>
</dbReference>
<organism evidence="22 23">
    <name type="scientific">Histidinibacterium aquaticum</name>
    <dbReference type="NCBI Taxonomy" id="2613962"/>
    <lineage>
        <taxon>Bacteria</taxon>
        <taxon>Pseudomonadati</taxon>
        <taxon>Pseudomonadota</taxon>
        <taxon>Alphaproteobacteria</taxon>
        <taxon>Rhodobacterales</taxon>
        <taxon>Paracoccaceae</taxon>
        <taxon>Histidinibacterium</taxon>
    </lineage>
</organism>
<dbReference type="FunFam" id="3.30.470.20:FF:000007">
    <property type="entry name" value="Carbamoyl-phosphate synthase large chain"/>
    <property type="match status" value="1"/>
</dbReference>
<feature type="binding site" evidence="19">
    <location>
        <position position="188"/>
    </location>
    <ligand>
        <name>ATP</name>
        <dbReference type="ChEBI" id="CHEBI:30616"/>
        <label>1</label>
    </ligand>
</feature>
<comment type="function">
    <text evidence="17 19">Large subunit of the glutamine-dependent carbamoyl phosphate synthetase (CPSase). CPSase catalyzes the formation of carbamoyl phosphate from the ammonia moiety of glutamine, carbonate, and phosphate donated by ATP, constituting the first step of 2 biosynthetic pathways, one leading to arginine and/or urea and the other to pyrimidine nucleotides. The large subunit (synthetase) binds the substrates ammonia (free or transferred from glutamine from the small subunit), hydrogencarbonate and ATP and carries out an ATP-coupled ligase reaction, activating hydrogencarbonate by forming carboxy phosphate which reacts with ammonia to form carbamoyl phosphate.</text>
</comment>
<feature type="binding site" evidence="19">
    <location>
        <position position="298"/>
    </location>
    <ligand>
        <name>Mn(2+)</name>
        <dbReference type="ChEBI" id="CHEBI:29035"/>
        <label>1</label>
    </ligand>
</feature>
<feature type="binding site" evidence="19">
    <location>
        <position position="221"/>
    </location>
    <ligand>
        <name>ATP</name>
        <dbReference type="ChEBI" id="CHEBI:30616"/>
        <label>1</label>
    </ligand>
</feature>
<dbReference type="PROSITE" id="PS50975">
    <property type="entry name" value="ATP_GRASP"/>
    <property type="match status" value="2"/>
</dbReference>
<dbReference type="PROSITE" id="PS00867">
    <property type="entry name" value="CPSASE_2"/>
    <property type="match status" value="2"/>
</dbReference>
<evidence type="ECO:0000256" key="12">
    <source>
        <dbReference type="ARBA" id="ARBA00022842"/>
    </source>
</evidence>
<dbReference type="InterPro" id="IPR005480">
    <property type="entry name" value="CPSase_lsu_oligo"/>
</dbReference>
<dbReference type="FunFam" id="3.40.50.20:FF:000003">
    <property type="entry name" value="Carbamoyl-phosphate synthase large chain"/>
    <property type="match status" value="1"/>
</dbReference>
<dbReference type="UniPathway" id="UPA00068">
    <property type="reaction ID" value="UER00171"/>
</dbReference>
<keyword evidence="7 19" id="KW-0028">Amino-acid biosynthesis</keyword>
<evidence type="ECO:0000256" key="11">
    <source>
        <dbReference type="ARBA" id="ARBA00022840"/>
    </source>
</evidence>
<accession>A0A5J5GJ89</accession>
<dbReference type="PROSITE" id="PS51257">
    <property type="entry name" value="PROKAR_LIPOPROTEIN"/>
    <property type="match status" value="1"/>
</dbReference>
<dbReference type="InterPro" id="IPR011607">
    <property type="entry name" value="MGS-like_dom"/>
</dbReference>
<feature type="binding site" evidence="19">
    <location>
        <position position="182"/>
    </location>
    <ligand>
        <name>ATP</name>
        <dbReference type="ChEBI" id="CHEBI:30616"/>
        <label>1</label>
    </ligand>
</feature>
<feature type="binding site" evidence="19">
    <location>
        <position position="872"/>
    </location>
    <ligand>
        <name>Mg(2+)</name>
        <dbReference type="ChEBI" id="CHEBI:18420"/>
        <label>3</label>
    </ligand>
</feature>
<dbReference type="FunFam" id="1.10.1030.10:FF:000002">
    <property type="entry name" value="Carbamoyl-phosphate synthase large chain"/>
    <property type="match status" value="1"/>
</dbReference>
<feature type="binding site" evidence="19">
    <location>
        <position position="746"/>
    </location>
    <ligand>
        <name>ATP</name>
        <dbReference type="ChEBI" id="CHEBI:30616"/>
        <label>2</label>
    </ligand>
</feature>
<comment type="domain">
    <text evidence="19">The large subunit is composed of 2 ATP-grasp domains that are involved in binding the 2 ATP molecules needed for carbamoyl phosphate synthesis. The N-terminal ATP-grasp domain (referred to as the carboxyphosphate synthetic component) catalyzes the ATP-dependent phosphorylation of hydrogencarbonate to carboxyphosphate and the subsequent nucleophilic attack by ammonia to form a carbamate intermediate. The C-terminal ATP-grasp domain (referred to as the carbamoyl phosphate synthetic component) then catalyzes the phosphorylation of carbamate with the second ATP to form the end product carbamoyl phosphate. The reactive and unstable enzyme intermediates are sequentially channeled from one active site to the next through the interior of the protein over a distance of at least 96 A.</text>
</comment>